<evidence type="ECO:0000256" key="3">
    <source>
        <dbReference type="ARBA" id="ARBA00022960"/>
    </source>
</evidence>
<dbReference type="GO" id="GO:0032153">
    <property type="term" value="C:cell division site"/>
    <property type="evidence" value="ECO:0007669"/>
    <property type="project" value="TreeGrafter"/>
</dbReference>
<dbReference type="AlphaFoldDB" id="A0A3B0BQ08"/>
<feature type="transmembrane region" description="Helical" evidence="7">
    <location>
        <begin position="346"/>
        <end position="375"/>
    </location>
</feature>
<dbReference type="GO" id="GO:0015648">
    <property type="term" value="F:lipid-linked peptidoglycan transporter activity"/>
    <property type="evidence" value="ECO:0007669"/>
    <property type="project" value="TreeGrafter"/>
</dbReference>
<dbReference type="InterPro" id="IPR001182">
    <property type="entry name" value="FtsW/RodA"/>
</dbReference>
<dbReference type="Pfam" id="PF01098">
    <property type="entry name" value="FTSW_RODA_SPOVE"/>
    <property type="match status" value="1"/>
</dbReference>
<feature type="transmembrane region" description="Helical" evidence="7">
    <location>
        <begin position="272"/>
        <end position="288"/>
    </location>
</feature>
<evidence type="ECO:0000256" key="1">
    <source>
        <dbReference type="ARBA" id="ARBA00004141"/>
    </source>
</evidence>
<sequence length="455" mass="51216">MDEVSRRHRSRTRGGKRMIRDHERVRLFLDDVCARIKAREVHRDIRRELESHLEQLAAEREETGVDREEAIRYAIEQMGDPVQLGKELHRIHRPRTNWVILCGMIAFSIVGIVAMFAAEGSLSATSPQWDYLLVWNKAISVVIGLLIAGFLYFCKPNRLRHYAWPFYFAALGGILLCHLAGSTINGSPSYFRIGPFVIDWAWIGTYLWIAAAAGILTDRKQKPFFRIFTLTVVVLIPILFLASLSRFPCIVLYAIALFAMTGTLIRNWAKAALLILLPLVGLVALRFQQSQSVRDRFAAFWNPQQDPLGTSYMNFQIEKAIQSAGWYGNGFAAPARYLPGIQNDIIYVYLIYSFGWLAGIGLAIGFAAFAGWLVRSALQIRDEYGKTLMFGIAATIGFQIAYNLLMSFGFVPLIGIPLPFVSYGFSHFVAEMAFLGLALAIYRRRLITPASNGGQ</sequence>
<dbReference type="NCBIfam" id="NF038403">
    <property type="entry name" value="perm_prefix_1"/>
    <property type="match status" value="1"/>
</dbReference>
<feature type="transmembrane region" description="Helical" evidence="7">
    <location>
        <begin position="387"/>
        <end position="414"/>
    </location>
</feature>
<feature type="transmembrane region" description="Helical" evidence="7">
    <location>
        <begin position="166"/>
        <end position="184"/>
    </location>
</feature>
<dbReference type="GO" id="GO:0051301">
    <property type="term" value="P:cell division"/>
    <property type="evidence" value="ECO:0007669"/>
    <property type="project" value="InterPro"/>
</dbReference>
<evidence type="ECO:0000256" key="2">
    <source>
        <dbReference type="ARBA" id="ARBA00022692"/>
    </source>
</evidence>
<dbReference type="InterPro" id="IPR047928">
    <property type="entry name" value="Perm_prefix_1"/>
</dbReference>
<protein>
    <recommendedName>
        <fullName evidence="10">FtsW/RodA/SpoVE family cell cycle protein</fullName>
    </recommendedName>
</protein>
<evidence type="ECO:0000256" key="6">
    <source>
        <dbReference type="SAM" id="Coils"/>
    </source>
</evidence>
<evidence type="ECO:0000256" key="4">
    <source>
        <dbReference type="ARBA" id="ARBA00022989"/>
    </source>
</evidence>
<comment type="subcellular location">
    <subcellularLocation>
        <location evidence="1">Membrane</location>
        <topology evidence="1">Multi-pass membrane protein</topology>
    </subcellularLocation>
</comment>
<feature type="transmembrane region" description="Helical" evidence="7">
    <location>
        <begin position="250"/>
        <end position="265"/>
    </location>
</feature>
<proteinExistence type="predicted"/>
<evidence type="ECO:0000256" key="7">
    <source>
        <dbReference type="SAM" id="Phobius"/>
    </source>
</evidence>
<comment type="caution">
    <text evidence="8">The sequence shown here is derived from an EMBL/GenBank/DDBJ whole genome shotgun (WGS) entry which is preliminary data.</text>
</comment>
<gene>
    <name evidence="8" type="ORF">D7M11_27025</name>
</gene>
<evidence type="ECO:0000313" key="8">
    <source>
        <dbReference type="EMBL" id="RKN74932.1"/>
    </source>
</evidence>
<feature type="transmembrane region" description="Helical" evidence="7">
    <location>
        <begin position="196"/>
        <end position="217"/>
    </location>
</feature>
<dbReference type="GO" id="GO:0005886">
    <property type="term" value="C:plasma membrane"/>
    <property type="evidence" value="ECO:0007669"/>
    <property type="project" value="TreeGrafter"/>
</dbReference>
<feature type="transmembrane region" description="Helical" evidence="7">
    <location>
        <begin position="420"/>
        <end position="442"/>
    </location>
</feature>
<organism evidence="8 9">
    <name type="scientific">Paenibacillus ginsengarvi</name>
    <dbReference type="NCBI Taxonomy" id="400777"/>
    <lineage>
        <taxon>Bacteria</taxon>
        <taxon>Bacillati</taxon>
        <taxon>Bacillota</taxon>
        <taxon>Bacilli</taxon>
        <taxon>Bacillales</taxon>
        <taxon>Paenibacillaceae</taxon>
        <taxon>Paenibacillus</taxon>
    </lineage>
</organism>
<keyword evidence="5 7" id="KW-0472">Membrane</keyword>
<feature type="transmembrane region" description="Helical" evidence="7">
    <location>
        <begin position="138"/>
        <end position="154"/>
    </location>
</feature>
<accession>A0A3B0BQ08</accession>
<feature type="transmembrane region" description="Helical" evidence="7">
    <location>
        <begin position="224"/>
        <end position="244"/>
    </location>
</feature>
<dbReference type="EMBL" id="RBAH01000024">
    <property type="protein sequence ID" value="RKN74932.1"/>
    <property type="molecule type" value="Genomic_DNA"/>
</dbReference>
<dbReference type="GO" id="GO:0008360">
    <property type="term" value="P:regulation of cell shape"/>
    <property type="evidence" value="ECO:0007669"/>
    <property type="project" value="UniProtKB-KW"/>
</dbReference>
<evidence type="ECO:0000256" key="5">
    <source>
        <dbReference type="ARBA" id="ARBA00023136"/>
    </source>
</evidence>
<evidence type="ECO:0008006" key="10">
    <source>
        <dbReference type="Google" id="ProtNLM"/>
    </source>
</evidence>
<dbReference type="PANTHER" id="PTHR30474:SF1">
    <property type="entry name" value="PEPTIDOGLYCAN GLYCOSYLTRANSFERASE MRDB"/>
    <property type="match status" value="1"/>
</dbReference>
<keyword evidence="4 7" id="KW-1133">Transmembrane helix</keyword>
<keyword evidence="2 7" id="KW-0812">Transmembrane</keyword>
<evidence type="ECO:0000313" key="9">
    <source>
        <dbReference type="Proteomes" id="UP000282311"/>
    </source>
</evidence>
<dbReference type="Proteomes" id="UP000282311">
    <property type="component" value="Unassembled WGS sequence"/>
</dbReference>
<reference evidence="8 9" key="1">
    <citation type="journal article" date="2007" name="Int. J. Syst. Evol. Microbiol.">
        <title>Paenibacillus ginsengarvi sp. nov., isolated from soil from ginseng cultivation.</title>
        <authorList>
            <person name="Yoon M.H."/>
            <person name="Ten L.N."/>
            <person name="Im W.T."/>
        </authorList>
    </citation>
    <scope>NUCLEOTIDE SEQUENCE [LARGE SCALE GENOMIC DNA]</scope>
    <source>
        <strain evidence="8 9">KCTC 13059</strain>
    </source>
</reference>
<feature type="transmembrane region" description="Helical" evidence="7">
    <location>
        <begin position="98"/>
        <end position="118"/>
    </location>
</feature>
<name>A0A3B0BQ08_9BACL</name>
<keyword evidence="9" id="KW-1185">Reference proteome</keyword>
<dbReference type="PANTHER" id="PTHR30474">
    <property type="entry name" value="CELL CYCLE PROTEIN"/>
    <property type="match status" value="1"/>
</dbReference>
<feature type="coiled-coil region" evidence="6">
    <location>
        <begin position="39"/>
        <end position="66"/>
    </location>
</feature>
<keyword evidence="6" id="KW-0175">Coiled coil</keyword>
<keyword evidence="3" id="KW-0133">Cell shape</keyword>